<dbReference type="GO" id="GO:0030289">
    <property type="term" value="C:protein phosphatase 4 complex"/>
    <property type="evidence" value="ECO:0007669"/>
    <property type="project" value="InterPro"/>
</dbReference>
<feature type="compositionally biased region" description="Polar residues" evidence="2">
    <location>
        <begin position="210"/>
        <end position="219"/>
    </location>
</feature>
<sequence>MNLLQEFKEGNPIPEILEGVIVDISKTGVTCYPWPLLKELIVTKMVLVLNEYNQKTPHNNFDQEKTRLSEMLRQFPEAPFTLQRITELLLGKTSAITGSGKNFKYMTSSAFTFALEKVLSVSSTQLPLTQENYTKLVQENAKRMQELIRNDESIRNNKKRTSSDMELGTPKKALQRTPTPINLEGALSLSLPKQVESAPDSPRPVGLSPSPVSVATESAVQEDADHGSREKKRAGEQPTVSLPENSDLMEVVKPEL</sequence>
<dbReference type="PANTHER" id="PTHR16487:SF0">
    <property type="entry name" value="PROTEIN PHOSPHATASE 4 REGULATORY SUBUNIT 2-RELATED"/>
    <property type="match status" value="1"/>
</dbReference>
<feature type="region of interest" description="Disordered" evidence="2">
    <location>
        <begin position="147"/>
        <end position="179"/>
    </location>
</feature>
<comment type="similarity">
    <text evidence="1">Belongs to the PPP4R2 family.</text>
</comment>
<evidence type="ECO:0000313" key="3">
    <source>
        <dbReference type="EMBL" id="NDV35445.1"/>
    </source>
</evidence>
<dbReference type="PANTHER" id="PTHR16487">
    <property type="entry name" value="PPP4R2-RELATED PROTEIN"/>
    <property type="match status" value="1"/>
</dbReference>
<feature type="region of interest" description="Disordered" evidence="2">
    <location>
        <begin position="192"/>
        <end position="256"/>
    </location>
</feature>
<accession>A0A6B2LEP6</accession>
<protein>
    <submittedName>
        <fullName evidence="3">Uncharacterized protein</fullName>
    </submittedName>
</protein>
<dbReference type="EMBL" id="GIBP01006476">
    <property type="protein sequence ID" value="NDV35445.1"/>
    <property type="molecule type" value="Transcribed_RNA"/>
</dbReference>
<name>A0A6B2LEP6_9EUKA</name>
<dbReference type="Pfam" id="PF09184">
    <property type="entry name" value="PPP4R2"/>
    <property type="match status" value="1"/>
</dbReference>
<dbReference type="InterPro" id="IPR015267">
    <property type="entry name" value="PPP4R2"/>
</dbReference>
<evidence type="ECO:0000256" key="2">
    <source>
        <dbReference type="SAM" id="MobiDB-lite"/>
    </source>
</evidence>
<dbReference type="GO" id="GO:0019888">
    <property type="term" value="F:protein phosphatase regulator activity"/>
    <property type="evidence" value="ECO:0007669"/>
    <property type="project" value="InterPro"/>
</dbReference>
<proteinExistence type="inferred from homology"/>
<dbReference type="GO" id="GO:0005737">
    <property type="term" value="C:cytoplasm"/>
    <property type="evidence" value="ECO:0007669"/>
    <property type="project" value="TreeGrafter"/>
</dbReference>
<reference evidence="3" key="1">
    <citation type="journal article" date="2020" name="J. Eukaryot. Microbiol.">
        <title>De novo Sequencing, Assembly and Annotation of the Transcriptome for the Free-Living Testate Amoeba Arcella intermedia.</title>
        <authorList>
            <person name="Ribeiro G.M."/>
            <person name="Porfirio-Sousa A.L."/>
            <person name="Maurer-Alcala X.X."/>
            <person name="Katz L.A."/>
            <person name="Lahr D.J.G."/>
        </authorList>
    </citation>
    <scope>NUCLEOTIDE SEQUENCE</scope>
</reference>
<organism evidence="3">
    <name type="scientific">Arcella intermedia</name>
    <dbReference type="NCBI Taxonomy" id="1963864"/>
    <lineage>
        <taxon>Eukaryota</taxon>
        <taxon>Amoebozoa</taxon>
        <taxon>Tubulinea</taxon>
        <taxon>Elardia</taxon>
        <taxon>Arcellinida</taxon>
        <taxon>Sphaerothecina</taxon>
        <taxon>Arcellidae</taxon>
        <taxon>Arcella</taxon>
    </lineage>
</organism>
<evidence type="ECO:0000256" key="1">
    <source>
        <dbReference type="ARBA" id="ARBA00009207"/>
    </source>
</evidence>
<dbReference type="AlphaFoldDB" id="A0A6B2LEP6"/>
<dbReference type="GO" id="GO:0005634">
    <property type="term" value="C:nucleus"/>
    <property type="evidence" value="ECO:0007669"/>
    <property type="project" value="TreeGrafter"/>
</dbReference>